<feature type="compositionally biased region" description="Basic residues" evidence="1">
    <location>
        <begin position="369"/>
        <end position="380"/>
    </location>
</feature>
<keyword evidence="2" id="KW-0472">Membrane</keyword>
<name>Q65XY1_CAEEL</name>
<dbReference type="OrthoDB" id="10042902at2759"/>
<dbReference type="RefSeq" id="NP_491386.2">
    <property type="nucleotide sequence ID" value="NM_058985.3"/>
</dbReference>
<dbReference type="EMBL" id="BX284601">
    <property type="protein sequence ID" value="CCD68300.1"/>
    <property type="molecule type" value="Genomic_DNA"/>
</dbReference>
<dbReference type="Proteomes" id="UP000001940">
    <property type="component" value="Chromosome I"/>
</dbReference>
<protein>
    <submittedName>
        <fullName evidence="3">Transmembrane protein 26</fullName>
    </submittedName>
</protein>
<dbReference type="STRING" id="6239.Y119C1B.3.1"/>
<dbReference type="PaxDb" id="6239-Y119C1B.3"/>
<dbReference type="HOGENOM" id="CLU_052410_0_0_1"/>
<dbReference type="Bgee" id="WBGene00022469">
    <property type="expression patterns" value="Expressed in larva and 2 other cell types or tissues"/>
</dbReference>
<dbReference type="InParanoid" id="Q65XY1"/>
<feature type="compositionally biased region" description="Basic and acidic residues" evidence="1">
    <location>
        <begin position="423"/>
        <end position="432"/>
    </location>
</feature>
<evidence type="ECO:0000313" key="3">
    <source>
        <dbReference type="EMBL" id="CCD68300.1"/>
    </source>
</evidence>
<keyword evidence="4" id="KW-1185">Reference proteome</keyword>
<dbReference type="eggNOG" id="KOG4610">
    <property type="taxonomic scope" value="Eukaryota"/>
</dbReference>
<dbReference type="OMA" id="CCGIDVW"/>
<dbReference type="CTD" id="191027"/>
<feature type="transmembrane region" description="Helical" evidence="2">
    <location>
        <begin position="29"/>
        <end position="51"/>
    </location>
</feature>
<evidence type="ECO:0000313" key="4">
    <source>
        <dbReference type="Proteomes" id="UP000001940"/>
    </source>
</evidence>
<keyword evidence="2" id="KW-1133">Transmembrane helix</keyword>
<dbReference type="PANTHER" id="PTHR22168">
    <property type="entry name" value="TMEM26 PROTEIN"/>
    <property type="match status" value="1"/>
</dbReference>
<reference evidence="3 4" key="1">
    <citation type="journal article" date="1998" name="Science">
        <title>Genome sequence of the nematode C. elegans: a platform for investigating biology.</title>
        <authorList>
            <consortium name="The C. elegans sequencing consortium"/>
            <person name="Sulson J.E."/>
            <person name="Waterston R."/>
        </authorList>
    </citation>
    <scope>NUCLEOTIDE SEQUENCE [LARGE SCALE GENOMIC DNA]</scope>
    <source>
        <strain evidence="3 4">Bristol N2</strain>
    </source>
</reference>
<evidence type="ECO:0000256" key="2">
    <source>
        <dbReference type="SAM" id="Phobius"/>
    </source>
</evidence>
<dbReference type="InterPro" id="IPR019169">
    <property type="entry name" value="Transmembrane_26"/>
</dbReference>
<dbReference type="AGR" id="WB:WBGene00022469"/>
<feature type="transmembrane region" description="Helical" evidence="2">
    <location>
        <begin position="206"/>
        <end position="226"/>
    </location>
</feature>
<dbReference type="UCSC" id="Y119C1B.3">
    <property type="organism name" value="c. elegans"/>
</dbReference>
<dbReference type="PhylomeDB" id="Q65XY1"/>
<accession>Q65XY1</accession>
<evidence type="ECO:0000256" key="1">
    <source>
        <dbReference type="SAM" id="MobiDB-lite"/>
    </source>
</evidence>
<organism evidence="3 4">
    <name type="scientific">Caenorhabditis elegans</name>
    <dbReference type="NCBI Taxonomy" id="6239"/>
    <lineage>
        <taxon>Eukaryota</taxon>
        <taxon>Metazoa</taxon>
        <taxon>Ecdysozoa</taxon>
        <taxon>Nematoda</taxon>
        <taxon>Chromadorea</taxon>
        <taxon>Rhabditida</taxon>
        <taxon>Rhabditina</taxon>
        <taxon>Rhabditomorpha</taxon>
        <taxon>Rhabditoidea</taxon>
        <taxon>Rhabditidae</taxon>
        <taxon>Peloderinae</taxon>
        <taxon>Caenorhabditis</taxon>
    </lineage>
</organism>
<keyword evidence="2 3" id="KW-0812">Transmembrane</keyword>
<dbReference type="Pfam" id="PF09772">
    <property type="entry name" value="Tmem26"/>
    <property type="match status" value="1"/>
</dbReference>
<dbReference type="FunCoup" id="Q65XY1">
    <property type="interactions" value="2"/>
</dbReference>
<feature type="transmembrane region" description="Helical" evidence="2">
    <location>
        <begin position="91"/>
        <end position="110"/>
    </location>
</feature>
<sequence length="450" mass="52511">MDSIVSITKNNRHQAKVKQRPSSVDASHVLISCLRAILARGIFIVHSIVTIRQTVLISERESVWGFALLSLLIVFEGGYAIIMRAGDERKWFCTSVFLYIVATAPPIWILETRICNWRTNMEKNTEGFETLQHPVALKDNSELRLQLLEQLLLVNLIVGRWLLPKGDISREQLSQILLAYLAISSDIVEFFDVFKEKVVYSNSRVQTIVLTAWTLSLLQFPFVLTVSRARKMRVAITNDYEQLFARQRPRSCFKAFYDVDIWAIFLANVLQDVPFLLVRLYLMTVHNLITYTMIFFFFKNMLIILLQTYRSIIIINDRYINPKPPDMDIIEHNMDLMKSSRTNDIDDDYPSSPYSHHKTHNKHYEKMSKKEKKREKKSKKAAAANHKNASRNNGNETPKKTRRSSSTTPTRTPKQRRSSRIRSISDEREQLFPRHHHGRRLDRLDTLEET</sequence>
<dbReference type="GeneID" id="191027"/>
<gene>
    <name evidence="3" type="ORF">CELE_Y119C1B.3</name>
    <name evidence="3 5" type="ORF">Y119C1B.3</name>
</gene>
<feature type="transmembrane region" description="Helical" evidence="2">
    <location>
        <begin position="63"/>
        <end position="82"/>
    </location>
</feature>
<evidence type="ECO:0000313" key="5">
    <source>
        <dbReference type="WormBase" id="Y119C1B.3"/>
    </source>
</evidence>
<feature type="region of interest" description="Disordered" evidence="1">
    <location>
        <begin position="341"/>
        <end position="450"/>
    </location>
</feature>
<dbReference type="WormBase" id="Y119C1B.3">
    <property type="protein sequence ID" value="CE37422"/>
    <property type="gene ID" value="WBGene00022469"/>
</dbReference>
<proteinExistence type="predicted"/>
<dbReference type="PANTHER" id="PTHR22168:SF8">
    <property type="entry name" value="TRANSMEMBRANE PROTEIN 26"/>
    <property type="match status" value="1"/>
</dbReference>
<dbReference type="AlphaFoldDB" id="Q65XY1"/>
<feature type="compositionally biased region" description="Low complexity" evidence="1">
    <location>
        <begin position="381"/>
        <end position="393"/>
    </location>
</feature>
<dbReference type="KEGG" id="cel:CELE_Y119C1B.3"/>
<feature type="compositionally biased region" description="Basic and acidic residues" evidence="1">
    <location>
        <begin position="441"/>
        <end position="450"/>
    </location>
</feature>